<reference evidence="6" key="1">
    <citation type="submission" date="2020-05" db="EMBL/GenBank/DDBJ databases">
        <title>High-Quality Genomes of Partial-Nitritation/Anammox System by Hierarchical Clustering Based Hybrid Assembly.</title>
        <authorList>
            <person name="Liu L."/>
            <person name="Wang Y."/>
            <person name="Che Y."/>
            <person name="Chen Y."/>
            <person name="Xia Y."/>
            <person name="Luo R."/>
            <person name="Cheng S.H."/>
            <person name="Zheng C."/>
            <person name="Zhang T."/>
        </authorList>
    </citation>
    <scope>NUCLEOTIDE SEQUENCE</scope>
    <source>
        <strain evidence="6">H1_PAT1</strain>
    </source>
</reference>
<evidence type="ECO:0000256" key="3">
    <source>
        <dbReference type="ARBA" id="ARBA00022741"/>
    </source>
</evidence>
<dbReference type="AlphaFoldDB" id="A0A928TW61"/>
<keyword evidence="3" id="KW-0547">Nucleotide-binding</keyword>
<dbReference type="InterPro" id="IPR027417">
    <property type="entry name" value="P-loop_NTPase"/>
</dbReference>
<dbReference type="InterPro" id="IPR003439">
    <property type="entry name" value="ABC_transporter-like_ATP-bd"/>
</dbReference>
<gene>
    <name evidence="6" type="ORF">HS096_00705</name>
</gene>
<dbReference type="PANTHER" id="PTHR42734">
    <property type="entry name" value="METAL TRANSPORT SYSTEM ATP-BINDING PROTEIN TM_0124-RELATED"/>
    <property type="match status" value="1"/>
</dbReference>
<evidence type="ECO:0000256" key="2">
    <source>
        <dbReference type="ARBA" id="ARBA00022448"/>
    </source>
</evidence>
<dbReference type="PANTHER" id="PTHR42734:SF17">
    <property type="entry name" value="METAL TRANSPORT SYSTEM ATP-BINDING PROTEIN TM_0124-RELATED"/>
    <property type="match status" value="1"/>
</dbReference>
<protein>
    <submittedName>
        <fullName evidence="6">Metal ABC transporter ATP-binding protein</fullName>
    </submittedName>
</protein>
<evidence type="ECO:0000256" key="4">
    <source>
        <dbReference type="ARBA" id="ARBA00022840"/>
    </source>
</evidence>
<accession>A0A928TW61</accession>
<comment type="caution">
    <text evidence="6">The sequence shown here is derived from an EMBL/GenBank/DDBJ whole genome shotgun (WGS) entry which is preliminary data.</text>
</comment>
<evidence type="ECO:0000313" key="6">
    <source>
        <dbReference type="EMBL" id="MBE7524908.1"/>
    </source>
</evidence>
<feature type="domain" description="ABC transporter" evidence="5">
    <location>
        <begin position="8"/>
        <end position="244"/>
    </location>
</feature>
<evidence type="ECO:0000313" key="7">
    <source>
        <dbReference type="Proteomes" id="UP000710385"/>
    </source>
</evidence>
<dbReference type="Proteomes" id="UP000710385">
    <property type="component" value="Unassembled WGS sequence"/>
</dbReference>
<name>A0A928TW61_UNCKA</name>
<dbReference type="SMART" id="SM00382">
    <property type="entry name" value="AAA"/>
    <property type="match status" value="1"/>
</dbReference>
<dbReference type="EMBL" id="JABTTY010000001">
    <property type="protein sequence ID" value="MBE7524908.1"/>
    <property type="molecule type" value="Genomic_DNA"/>
</dbReference>
<dbReference type="InterPro" id="IPR050153">
    <property type="entry name" value="Metal_Ion_Import_ABC"/>
</dbReference>
<dbReference type="Pfam" id="PF00005">
    <property type="entry name" value="ABC_tran"/>
    <property type="match status" value="1"/>
</dbReference>
<sequence>MSGKQPLIEVQDVSFRYGRNPVIEHVSFSVEKGDYVGIIGPNGSGKTTLLKILVGLLRPESGSVRIDGMSLDVYEKKFEIGYVPQRIATETASFPVTVSEVVESGRTAALGVFGRFGSEDARAVQKALKIARIADLKDQRMSRLSGGQRQRVYVARALAANPKMLILDEPFVGIDIAAQKDFYDFLRELNLKEKLTILFVSHDIDVIAEEVKSVICLNRGLLCYGKPSLLHEPQIIEKLYGRKITHIHRHS</sequence>
<evidence type="ECO:0000256" key="1">
    <source>
        <dbReference type="ARBA" id="ARBA00005417"/>
    </source>
</evidence>
<keyword evidence="4 6" id="KW-0067">ATP-binding</keyword>
<dbReference type="Gene3D" id="3.40.50.300">
    <property type="entry name" value="P-loop containing nucleotide triphosphate hydrolases"/>
    <property type="match status" value="1"/>
</dbReference>
<dbReference type="GO" id="GO:0005524">
    <property type="term" value="F:ATP binding"/>
    <property type="evidence" value="ECO:0007669"/>
    <property type="project" value="UniProtKB-KW"/>
</dbReference>
<dbReference type="FunFam" id="3.40.50.300:FF:000134">
    <property type="entry name" value="Iron-enterobactin ABC transporter ATP-binding protein"/>
    <property type="match status" value="1"/>
</dbReference>
<dbReference type="SUPFAM" id="SSF52540">
    <property type="entry name" value="P-loop containing nucleoside triphosphate hydrolases"/>
    <property type="match status" value="1"/>
</dbReference>
<dbReference type="PROSITE" id="PS50893">
    <property type="entry name" value="ABC_TRANSPORTER_2"/>
    <property type="match status" value="1"/>
</dbReference>
<organism evidence="6 7">
    <name type="scientific">candidate division WWE3 bacterium</name>
    <dbReference type="NCBI Taxonomy" id="2053526"/>
    <lineage>
        <taxon>Bacteria</taxon>
        <taxon>Katanobacteria</taxon>
    </lineage>
</organism>
<proteinExistence type="inferred from homology"/>
<dbReference type="InterPro" id="IPR003593">
    <property type="entry name" value="AAA+_ATPase"/>
</dbReference>
<dbReference type="CDD" id="cd03235">
    <property type="entry name" value="ABC_Metallic_Cations"/>
    <property type="match status" value="1"/>
</dbReference>
<comment type="similarity">
    <text evidence="1">Belongs to the ABC transporter superfamily.</text>
</comment>
<keyword evidence="2" id="KW-0813">Transport</keyword>
<dbReference type="GO" id="GO:0016887">
    <property type="term" value="F:ATP hydrolysis activity"/>
    <property type="evidence" value="ECO:0007669"/>
    <property type="project" value="InterPro"/>
</dbReference>
<evidence type="ECO:0000259" key="5">
    <source>
        <dbReference type="PROSITE" id="PS50893"/>
    </source>
</evidence>